<accession>A0A1Y2BD75</accession>
<proteinExistence type="predicted"/>
<dbReference type="InParanoid" id="A0A1Y2BD75"/>
<evidence type="ECO:0000313" key="2">
    <source>
        <dbReference type="Proteomes" id="UP000193986"/>
    </source>
</evidence>
<dbReference type="AlphaFoldDB" id="A0A1Y2BD75"/>
<organism evidence="1 2">
    <name type="scientific">Naematelia encephala</name>
    <dbReference type="NCBI Taxonomy" id="71784"/>
    <lineage>
        <taxon>Eukaryota</taxon>
        <taxon>Fungi</taxon>
        <taxon>Dikarya</taxon>
        <taxon>Basidiomycota</taxon>
        <taxon>Agaricomycotina</taxon>
        <taxon>Tremellomycetes</taxon>
        <taxon>Tremellales</taxon>
        <taxon>Naemateliaceae</taxon>
        <taxon>Naematelia</taxon>
    </lineage>
</organism>
<dbReference type="OrthoDB" id="2563192at2759"/>
<gene>
    <name evidence="1" type="ORF">BCR39DRAFT_521572</name>
</gene>
<comment type="caution">
    <text evidence="1">The sequence shown here is derived from an EMBL/GenBank/DDBJ whole genome shotgun (WGS) entry which is preliminary data.</text>
</comment>
<reference evidence="1 2" key="1">
    <citation type="submission" date="2016-07" db="EMBL/GenBank/DDBJ databases">
        <title>Pervasive Adenine N6-methylation of Active Genes in Fungi.</title>
        <authorList>
            <consortium name="DOE Joint Genome Institute"/>
            <person name="Mondo S.J."/>
            <person name="Dannebaum R.O."/>
            <person name="Kuo R.C."/>
            <person name="Labutti K."/>
            <person name="Haridas S."/>
            <person name="Kuo A."/>
            <person name="Salamov A."/>
            <person name="Ahrendt S.R."/>
            <person name="Lipzen A."/>
            <person name="Sullivan W."/>
            <person name="Andreopoulos W.B."/>
            <person name="Clum A."/>
            <person name="Lindquist E."/>
            <person name="Daum C."/>
            <person name="Ramamoorthy G.K."/>
            <person name="Gryganskyi A."/>
            <person name="Culley D."/>
            <person name="Magnuson J.K."/>
            <person name="James T.Y."/>
            <person name="O'Malley M.A."/>
            <person name="Stajich J.E."/>
            <person name="Spatafora J.W."/>
            <person name="Visel A."/>
            <person name="Grigoriev I.V."/>
        </authorList>
    </citation>
    <scope>NUCLEOTIDE SEQUENCE [LARGE SCALE GENOMIC DNA]</scope>
    <source>
        <strain evidence="1 2">68-887.2</strain>
    </source>
</reference>
<sequence length="67" mass="7350">MYEVGSTGRMRADVITIPVERYIGGTTLISDKSLLVSAAEITTVEARSVILPFWIIHRTVDSVLKDG</sequence>
<protein>
    <submittedName>
        <fullName evidence="1">Uncharacterized protein</fullName>
    </submittedName>
</protein>
<dbReference type="EMBL" id="MCFC01000008">
    <property type="protein sequence ID" value="ORY32789.1"/>
    <property type="molecule type" value="Genomic_DNA"/>
</dbReference>
<name>A0A1Y2BD75_9TREE</name>
<evidence type="ECO:0000313" key="1">
    <source>
        <dbReference type="EMBL" id="ORY32789.1"/>
    </source>
</evidence>
<dbReference type="Proteomes" id="UP000193986">
    <property type="component" value="Unassembled WGS sequence"/>
</dbReference>
<keyword evidence="2" id="KW-1185">Reference proteome</keyword>